<keyword evidence="18" id="KW-1185">Reference proteome</keyword>
<evidence type="ECO:0000256" key="15">
    <source>
        <dbReference type="ARBA" id="ARBA00023273"/>
    </source>
</evidence>
<dbReference type="InterPro" id="IPR037521">
    <property type="entry name" value="FLCN/SMCR8_DENN"/>
</dbReference>
<dbReference type="GO" id="GO:0005929">
    <property type="term" value="C:cilium"/>
    <property type="evidence" value="ECO:0007669"/>
    <property type="project" value="UniProtKB-SubCell"/>
</dbReference>
<dbReference type="Proteomes" id="UP000749559">
    <property type="component" value="Unassembled WGS sequence"/>
</dbReference>
<evidence type="ECO:0000256" key="16">
    <source>
        <dbReference type="SAM" id="MobiDB-lite"/>
    </source>
</evidence>
<dbReference type="Gene3D" id="1.10.10.1730">
    <property type="entry name" value="Folliculin"/>
    <property type="match status" value="1"/>
</dbReference>
<evidence type="ECO:0000256" key="7">
    <source>
        <dbReference type="ARBA" id="ARBA00009987"/>
    </source>
</evidence>
<evidence type="ECO:0000256" key="9">
    <source>
        <dbReference type="ARBA" id="ARBA00022468"/>
    </source>
</evidence>
<evidence type="ECO:0000256" key="11">
    <source>
        <dbReference type="ARBA" id="ARBA00023136"/>
    </source>
</evidence>
<evidence type="ECO:0000256" key="10">
    <source>
        <dbReference type="ARBA" id="ARBA00022490"/>
    </source>
</evidence>
<dbReference type="PANTHER" id="PTHR31441:SF2">
    <property type="entry name" value="FOLLICULIN"/>
    <property type="match status" value="1"/>
</dbReference>
<protein>
    <recommendedName>
        <fullName evidence="8">Folliculin</fullName>
    </recommendedName>
</protein>
<keyword evidence="15" id="KW-0966">Cell projection</keyword>
<dbReference type="Gene3D" id="3.40.50.12430">
    <property type="match status" value="1"/>
</dbReference>
<dbReference type="AlphaFoldDB" id="A0A8J1U592"/>
<evidence type="ECO:0000256" key="4">
    <source>
        <dbReference type="ARBA" id="ARBA00004300"/>
    </source>
</evidence>
<proteinExistence type="inferred from homology"/>
<gene>
    <name evidence="17" type="ORF">OFUS_LOCUS19177</name>
</gene>
<organism evidence="17 18">
    <name type="scientific">Owenia fusiformis</name>
    <name type="common">Polychaete worm</name>
    <dbReference type="NCBI Taxonomy" id="6347"/>
    <lineage>
        <taxon>Eukaryota</taxon>
        <taxon>Metazoa</taxon>
        <taxon>Spiralia</taxon>
        <taxon>Lophotrochozoa</taxon>
        <taxon>Annelida</taxon>
        <taxon>Polychaeta</taxon>
        <taxon>Sedentaria</taxon>
        <taxon>Canalipalpata</taxon>
        <taxon>Sabellida</taxon>
        <taxon>Oweniida</taxon>
        <taxon>Oweniidae</taxon>
        <taxon>Owenia</taxon>
    </lineage>
</organism>
<dbReference type="InterPro" id="IPR044886">
    <property type="entry name" value="FLCN_DENN_C_sf"/>
</dbReference>
<dbReference type="InterPro" id="IPR032035">
    <property type="entry name" value="Folliculin_DENN"/>
</dbReference>
<keyword evidence="11" id="KW-0472">Membrane</keyword>
<evidence type="ECO:0000256" key="5">
    <source>
        <dbReference type="ARBA" id="ARBA00004514"/>
    </source>
</evidence>
<comment type="subcellular location">
    <subcellularLocation>
        <location evidence="2">Cell projection</location>
        <location evidence="2">Cilium</location>
    </subcellularLocation>
    <subcellularLocation>
        <location evidence="4">Cytoplasm</location>
        <location evidence="4">Cytoskeleton</location>
        <location evidence="4">Microtubule organizing center</location>
        <location evidence="4">Centrosome</location>
    </subcellularLocation>
    <subcellularLocation>
        <location evidence="3">Cytoplasm</location>
        <location evidence="3">Cytoskeleton</location>
        <location evidence="3">Spindle</location>
    </subcellularLocation>
    <subcellularLocation>
        <location evidence="5">Cytoplasm</location>
        <location evidence="5">Cytosol</location>
    </subcellularLocation>
    <subcellularLocation>
        <location evidence="6">Lysosome membrane</location>
    </subcellularLocation>
    <subcellularLocation>
        <location evidence="1">Nucleus</location>
    </subcellularLocation>
</comment>
<evidence type="ECO:0000256" key="2">
    <source>
        <dbReference type="ARBA" id="ARBA00004138"/>
    </source>
</evidence>
<dbReference type="Pfam" id="PF11704">
    <property type="entry name" value="Folliculin"/>
    <property type="match status" value="1"/>
</dbReference>
<evidence type="ECO:0000256" key="6">
    <source>
        <dbReference type="ARBA" id="ARBA00004656"/>
    </source>
</evidence>
<dbReference type="OrthoDB" id="5599713at2759"/>
<evidence type="ECO:0000313" key="18">
    <source>
        <dbReference type="Proteomes" id="UP000749559"/>
    </source>
</evidence>
<feature type="region of interest" description="Disordered" evidence="16">
    <location>
        <begin position="53"/>
        <end position="74"/>
    </location>
</feature>
<dbReference type="InterPro" id="IPR037520">
    <property type="entry name" value="Folliculin/SMCR8_longin"/>
</dbReference>
<accession>A0A8J1U592</accession>
<evidence type="ECO:0000313" key="17">
    <source>
        <dbReference type="EMBL" id="CAH1794495.1"/>
    </source>
</evidence>
<keyword evidence="10" id="KW-0963">Cytoplasm</keyword>
<comment type="caution">
    <text evidence="17">The sequence shown here is derived from an EMBL/GenBank/DDBJ whole genome shotgun (WGS) entry which is preliminary data.</text>
</comment>
<evidence type="ECO:0000256" key="13">
    <source>
        <dbReference type="ARBA" id="ARBA00023228"/>
    </source>
</evidence>
<evidence type="ECO:0000256" key="1">
    <source>
        <dbReference type="ARBA" id="ARBA00004123"/>
    </source>
</evidence>
<dbReference type="GO" id="GO:0005096">
    <property type="term" value="F:GTPase activator activity"/>
    <property type="evidence" value="ECO:0007669"/>
    <property type="project" value="UniProtKB-KW"/>
</dbReference>
<keyword evidence="9" id="KW-0343">GTPase activation</keyword>
<keyword evidence="12" id="KW-0206">Cytoskeleton</keyword>
<dbReference type="GO" id="GO:0005813">
    <property type="term" value="C:centrosome"/>
    <property type="evidence" value="ECO:0007669"/>
    <property type="project" value="UniProtKB-SubCell"/>
</dbReference>
<evidence type="ECO:0000256" key="3">
    <source>
        <dbReference type="ARBA" id="ARBA00004186"/>
    </source>
</evidence>
<evidence type="ECO:0000256" key="14">
    <source>
        <dbReference type="ARBA" id="ARBA00023242"/>
    </source>
</evidence>
<evidence type="ECO:0000256" key="12">
    <source>
        <dbReference type="ARBA" id="ARBA00023212"/>
    </source>
</evidence>
<keyword evidence="14" id="KW-0539">Nucleus</keyword>
<feature type="compositionally biased region" description="Low complexity" evidence="16">
    <location>
        <begin position="57"/>
        <end position="74"/>
    </location>
</feature>
<dbReference type="GO" id="GO:0005819">
    <property type="term" value="C:spindle"/>
    <property type="evidence" value="ECO:0007669"/>
    <property type="project" value="UniProtKB-SubCell"/>
</dbReference>
<dbReference type="GO" id="GO:0005829">
    <property type="term" value="C:cytosol"/>
    <property type="evidence" value="ECO:0007669"/>
    <property type="project" value="UniProtKB-SubCell"/>
</dbReference>
<dbReference type="GO" id="GO:1904263">
    <property type="term" value="P:positive regulation of TORC1 signaling"/>
    <property type="evidence" value="ECO:0007669"/>
    <property type="project" value="TreeGrafter"/>
</dbReference>
<dbReference type="EMBL" id="CAIIXF020000009">
    <property type="protein sequence ID" value="CAH1794495.1"/>
    <property type="molecule type" value="Genomic_DNA"/>
</dbReference>
<dbReference type="GO" id="GO:0005634">
    <property type="term" value="C:nucleus"/>
    <property type="evidence" value="ECO:0007669"/>
    <property type="project" value="UniProtKB-SubCell"/>
</dbReference>
<reference evidence="17" key="1">
    <citation type="submission" date="2022-03" db="EMBL/GenBank/DDBJ databases">
        <authorList>
            <person name="Martin C."/>
        </authorList>
    </citation>
    <scope>NUCLEOTIDE SEQUENCE</scope>
</reference>
<keyword evidence="13" id="KW-0458">Lysosome</keyword>
<dbReference type="GO" id="GO:0000122">
    <property type="term" value="P:negative regulation of transcription by RNA polymerase II"/>
    <property type="evidence" value="ECO:0007669"/>
    <property type="project" value="TreeGrafter"/>
</dbReference>
<name>A0A8J1U592_OWEFU</name>
<dbReference type="InterPro" id="IPR021713">
    <property type="entry name" value="Folliculin"/>
</dbReference>
<sequence length="574" mass="64680">MNAIISLCHFCEKHGPSVLFCTQAFHSHDPHNDKEDVSSKEGQSYYSRCRRLKSPFQGTGDQTPTGDLTPGTPTSLPARFKSSDLCEACRSLLPGQPGFISNDHEAKVSYVSSQHPDHPEVFSLVRQACVRSLSCEVCPGREGPIFFGDDQRGHVLSHTFFIKDSQARGFQRWYSILVVMMDKVYLLNSWPFLVKHVRTVIDELQAKAAKVYDTEQAKCPQRAHRLNNLSLNATPLSFRLQRGANKAARSLIELINDKEVFKSLHLSFTWILKAGGNRMTERLLEGPPTEDSIIDLESQEETEEGFTLVVTKKVSTESVPPIEELQSLEISLPTSEPSFEDNKHEPQITNLRHLAKVLGGARMHVLAYHVVIGNQVIVRGKNKILVKSIITALKTLVPRGCCRTEPYSDTYLESWKCNFLGLSPDINIPNHIKNTEQYVMLDILEHSQDKDSDLRMLPGYDFNLTASSVLPEKVPTVLTKMELALSNENFTDSVVDECLTCLKEEWMNKVKVMFKFTKAGGNRTQSETQKMLNVLKANDEDQAVLRYWMTGLSVQYRTHMLAASMNQVSQSTLT</sequence>
<dbReference type="GO" id="GO:0005765">
    <property type="term" value="C:lysosomal membrane"/>
    <property type="evidence" value="ECO:0007669"/>
    <property type="project" value="UniProtKB-SubCell"/>
</dbReference>
<evidence type="ECO:0000256" key="8">
    <source>
        <dbReference type="ARBA" id="ARBA00021824"/>
    </source>
</evidence>
<dbReference type="PROSITE" id="PS51834">
    <property type="entry name" value="DENN_FLCN_SMCR8"/>
    <property type="match status" value="1"/>
</dbReference>
<comment type="similarity">
    <text evidence="7">Belongs to the folliculin family.</text>
</comment>
<dbReference type="PANTHER" id="PTHR31441">
    <property type="entry name" value="FOLLICULIN FAMILY MEMBER"/>
    <property type="match status" value="1"/>
</dbReference>
<dbReference type="Pfam" id="PF16692">
    <property type="entry name" value="Folliculin_C"/>
    <property type="match status" value="1"/>
</dbReference>